<protein>
    <submittedName>
        <fullName evidence="3">Uncharacterized protein LOC103517338</fullName>
    </submittedName>
</protein>
<dbReference type="RefSeq" id="XP_008480586.1">
    <property type="nucleotide sequence ID" value="XM_008482364.1"/>
</dbReference>
<keyword evidence="1" id="KW-0472">Membrane</keyword>
<reference evidence="3" key="1">
    <citation type="submission" date="2025-08" db="UniProtKB">
        <authorList>
            <consortium name="RefSeq"/>
        </authorList>
    </citation>
    <scope>IDENTIFICATION</scope>
</reference>
<sequence length="119" mass="13020">MTAETLQEITDIVIGLFLAGAGIFMIVLNYFIAKRTDDETVVTGLFLAGAGIFMIVLNYFIAKRTDDEIAAYVERQLTRSKSGKRLIRDVETGGLTTKNYAASRVADTATNSTITDMDV</sequence>
<keyword evidence="2" id="KW-1185">Reference proteome</keyword>
<evidence type="ECO:0000313" key="2">
    <source>
        <dbReference type="Proteomes" id="UP000079169"/>
    </source>
</evidence>
<keyword evidence="1" id="KW-0812">Transmembrane</keyword>
<keyword evidence="1" id="KW-1133">Transmembrane helix</keyword>
<accession>A0A1S3DFH7</accession>
<dbReference type="KEGG" id="dci:103517338"/>
<gene>
    <name evidence="3" type="primary">LOC103517338</name>
</gene>
<feature type="transmembrane region" description="Helical" evidence="1">
    <location>
        <begin position="12"/>
        <end position="32"/>
    </location>
</feature>
<dbReference type="AlphaFoldDB" id="A0A1S3DFH7"/>
<evidence type="ECO:0000313" key="3">
    <source>
        <dbReference type="RefSeq" id="XP_008480586.1"/>
    </source>
</evidence>
<dbReference type="STRING" id="121845.A0A1S3DFH7"/>
<evidence type="ECO:0000256" key="1">
    <source>
        <dbReference type="SAM" id="Phobius"/>
    </source>
</evidence>
<dbReference type="Proteomes" id="UP000079169">
    <property type="component" value="Unplaced"/>
</dbReference>
<dbReference type="PaxDb" id="121845-A0A1S3DFH7"/>
<organism evidence="2 3">
    <name type="scientific">Diaphorina citri</name>
    <name type="common">Asian citrus psyllid</name>
    <dbReference type="NCBI Taxonomy" id="121845"/>
    <lineage>
        <taxon>Eukaryota</taxon>
        <taxon>Metazoa</taxon>
        <taxon>Ecdysozoa</taxon>
        <taxon>Arthropoda</taxon>
        <taxon>Hexapoda</taxon>
        <taxon>Insecta</taxon>
        <taxon>Pterygota</taxon>
        <taxon>Neoptera</taxon>
        <taxon>Paraneoptera</taxon>
        <taxon>Hemiptera</taxon>
        <taxon>Sternorrhyncha</taxon>
        <taxon>Psylloidea</taxon>
        <taxon>Psyllidae</taxon>
        <taxon>Diaphorininae</taxon>
        <taxon>Diaphorina</taxon>
    </lineage>
</organism>
<feature type="transmembrane region" description="Helical" evidence="1">
    <location>
        <begin position="44"/>
        <end position="62"/>
    </location>
</feature>
<name>A0A1S3DFH7_DIACI</name>
<proteinExistence type="predicted"/>
<dbReference type="GeneID" id="103517338"/>